<sequence length="96" mass="10030">MGDVPDRELPDYLATRGVSRTNNSILGLSMGGSSALSLAAHHGDQFKAAASFSGYLNLSAPGMRDAIRAAMLSANGYNADSMWGPQWSKGRSAIAI</sequence>
<comment type="caution">
    <text evidence="1">The sequence shown here is derived from an EMBL/GenBank/DDBJ whole genome shotgun (WGS) entry which is preliminary data.</text>
</comment>
<organism evidence="1 2">
    <name type="scientific">Rhodococcus olei</name>
    <dbReference type="NCBI Taxonomy" id="2161675"/>
    <lineage>
        <taxon>Bacteria</taxon>
        <taxon>Bacillati</taxon>
        <taxon>Actinomycetota</taxon>
        <taxon>Actinomycetes</taxon>
        <taxon>Mycobacteriales</taxon>
        <taxon>Nocardiaceae</taxon>
        <taxon>Rhodococcus</taxon>
    </lineage>
</organism>
<proteinExistence type="predicted"/>
<reference evidence="2" key="1">
    <citation type="journal article" date="2019" name="Int. J. Syst. Evol. Microbiol.">
        <title>The Global Catalogue of Microorganisms (GCM) 10K type strain sequencing project: providing services to taxonomists for standard genome sequencing and annotation.</title>
        <authorList>
            <consortium name="The Broad Institute Genomics Platform"/>
            <consortium name="The Broad Institute Genome Sequencing Center for Infectious Disease"/>
            <person name="Wu L."/>
            <person name="Ma J."/>
        </authorList>
    </citation>
    <scope>NUCLEOTIDE SEQUENCE [LARGE SCALE GENOMIC DNA]</scope>
    <source>
        <strain evidence="2">JCM 32206</strain>
    </source>
</reference>
<name>A0ABP8P6K3_9NOCA</name>
<dbReference type="Pfam" id="PF00756">
    <property type="entry name" value="Esterase"/>
    <property type="match status" value="1"/>
</dbReference>
<dbReference type="SUPFAM" id="SSF53474">
    <property type="entry name" value="alpha/beta-Hydrolases"/>
    <property type="match status" value="1"/>
</dbReference>
<evidence type="ECO:0000313" key="1">
    <source>
        <dbReference type="EMBL" id="GAA4481158.1"/>
    </source>
</evidence>
<dbReference type="EMBL" id="BAABFB010000047">
    <property type="protein sequence ID" value="GAA4481158.1"/>
    <property type="molecule type" value="Genomic_DNA"/>
</dbReference>
<evidence type="ECO:0008006" key="3">
    <source>
        <dbReference type="Google" id="ProtNLM"/>
    </source>
</evidence>
<dbReference type="Proteomes" id="UP001501183">
    <property type="component" value="Unassembled WGS sequence"/>
</dbReference>
<keyword evidence="2" id="KW-1185">Reference proteome</keyword>
<protein>
    <recommendedName>
        <fullName evidence="3">Esterase</fullName>
    </recommendedName>
</protein>
<dbReference type="InterPro" id="IPR000801">
    <property type="entry name" value="Esterase-like"/>
</dbReference>
<dbReference type="InterPro" id="IPR029058">
    <property type="entry name" value="AB_hydrolase_fold"/>
</dbReference>
<gene>
    <name evidence="1" type="ORF">GCM10023094_28830</name>
</gene>
<evidence type="ECO:0000313" key="2">
    <source>
        <dbReference type="Proteomes" id="UP001501183"/>
    </source>
</evidence>
<accession>A0ABP8P6K3</accession>
<dbReference type="Gene3D" id="3.40.50.1820">
    <property type="entry name" value="alpha/beta hydrolase"/>
    <property type="match status" value="1"/>
</dbReference>